<protein>
    <submittedName>
        <fullName evidence="6">Uncharacterized protein</fullName>
    </submittedName>
</protein>
<comment type="subcellular location">
    <subcellularLocation>
        <location evidence="1">Membrane</location>
    </subcellularLocation>
</comment>
<dbReference type="AlphaFoldDB" id="A0A540LGC2"/>
<dbReference type="EMBL" id="VIEB01000594">
    <property type="protein sequence ID" value="TQD85510.1"/>
    <property type="molecule type" value="Genomic_DNA"/>
</dbReference>
<dbReference type="GO" id="GO:0016020">
    <property type="term" value="C:membrane"/>
    <property type="evidence" value="ECO:0007669"/>
    <property type="project" value="UniProtKB-SubCell"/>
</dbReference>
<evidence type="ECO:0000256" key="4">
    <source>
        <dbReference type="ARBA" id="ARBA00022989"/>
    </source>
</evidence>
<dbReference type="STRING" id="106549.A0A540LGC2"/>
<comment type="caution">
    <text evidence="6">The sequence shown here is derived from an EMBL/GenBank/DDBJ whole genome shotgun (WGS) entry which is preliminary data.</text>
</comment>
<name>A0A540LGC2_MALBA</name>
<keyword evidence="5" id="KW-0472">Membrane</keyword>
<dbReference type="PANTHER" id="PTHR31113:SF32">
    <property type="entry name" value="UPF0496 PLANT-LIKE PROTEIN"/>
    <property type="match status" value="1"/>
</dbReference>
<accession>A0A540LGC2</accession>
<evidence type="ECO:0000256" key="3">
    <source>
        <dbReference type="ARBA" id="ARBA00022692"/>
    </source>
</evidence>
<dbReference type="InterPro" id="IPR007749">
    <property type="entry name" value="DUF677"/>
</dbReference>
<dbReference type="Proteomes" id="UP000315295">
    <property type="component" value="Unassembled WGS sequence"/>
</dbReference>
<proteinExistence type="inferred from homology"/>
<evidence type="ECO:0000256" key="1">
    <source>
        <dbReference type="ARBA" id="ARBA00004370"/>
    </source>
</evidence>
<organism evidence="6 7">
    <name type="scientific">Malus baccata</name>
    <name type="common">Siberian crab apple</name>
    <name type="synonym">Pyrus baccata</name>
    <dbReference type="NCBI Taxonomy" id="106549"/>
    <lineage>
        <taxon>Eukaryota</taxon>
        <taxon>Viridiplantae</taxon>
        <taxon>Streptophyta</taxon>
        <taxon>Embryophyta</taxon>
        <taxon>Tracheophyta</taxon>
        <taxon>Spermatophyta</taxon>
        <taxon>Magnoliopsida</taxon>
        <taxon>eudicotyledons</taxon>
        <taxon>Gunneridae</taxon>
        <taxon>Pentapetalae</taxon>
        <taxon>rosids</taxon>
        <taxon>fabids</taxon>
        <taxon>Rosales</taxon>
        <taxon>Rosaceae</taxon>
        <taxon>Amygdaloideae</taxon>
        <taxon>Maleae</taxon>
        <taxon>Malus</taxon>
    </lineage>
</organism>
<reference evidence="6 7" key="1">
    <citation type="journal article" date="2019" name="G3 (Bethesda)">
        <title>Sequencing of a Wild Apple (Malus baccata) Genome Unravels the Differences Between Cultivated and Wild Apple Species Regarding Disease Resistance and Cold Tolerance.</title>
        <authorList>
            <person name="Chen X."/>
        </authorList>
    </citation>
    <scope>NUCLEOTIDE SEQUENCE [LARGE SCALE GENOMIC DNA]</scope>
    <source>
        <strain evidence="7">cv. Shandingzi</strain>
        <tissue evidence="6">Leaves</tissue>
    </source>
</reference>
<evidence type="ECO:0000313" key="6">
    <source>
        <dbReference type="EMBL" id="TQD85510.1"/>
    </source>
</evidence>
<gene>
    <name evidence="6" type="ORF">C1H46_028922</name>
</gene>
<keyword evidence="3" id="KW-0812">Transmembrane</keyword>
<evidence type="ECO:0000256" key="5">
    <source>
        <dbReference type="ARBA" id="ARBA00023136"/>
    </source>
</evidence>
<dbReference type="Pfam" id="PF05055">
    <property type="entry name" value="DUF677"/>
    <property type="match status" value="1"/>
</dbReference>
<sequence>MKDLDNIRVLVDKFEIGIESLLHNADFAFREESVPVKLVIDQIKKKLDVFVETIDNVSQYADKYSRNIRKAMTVILQRLIRHPDQ</sequence>
<keyword evidence="4" id="KW-1133">Transmembrane helix</keyword>
<comment type="similarity">
    <text evidence="2">Belongs to the UPF0496 family.</text>
</comment>
<evidence type="ECO:0000313" key="7">
    <source>
        <dbReference type="Proteomes" id="UP000315295"/>
    </source>
</evidence>
<dbReference type="PANTHER" id="PTHR31113">
    <property type="entry name" value="UPF0496 PROTEIN 3-RELATED"/>
    <property type="match status" value="1"/>
</dbReference>
<evidence type="ECO:0000256" key="2">
    <source>
        <dbReference type="ARBA" id="ARBA00009074"/>
    </source>
</evidence>
<keyword evidence="7" id="KW-1185">Reference proteome</keyword>